<organism evidence="4 5">
    <name type="scientific">Ephemerocybe angulata</name>
    <dbReference type="NCBI Taxonomy" id="980116"/>
    <lineage>
        <taxon>Eukaryota</taxon>
        <taxon>Fungi</taxon>
        <taxon>Dikarya</taxon>
        <taxon>Basidiomycota</taxon>
        <taxon>Agaricomycotina</taxon>
        <taxon>Agaricomycetes</taxon>
        <taxon>Agaricomycetidae</taxon>
        <taxon>Agaricales</taxon>
        <taxon>Agaricineae</taxon>
        <taxon>Psathyrellaceae</taxon>
        <taxon>Ephemerocybe</taxon>
    </lineage>
</organism>
<dbReference type="InterPro" id="IPR015424">
    <property type="entry name" value="PyrdxlP-dep_Trfase"/>
</dbReference>
<gene>
    <name evidence="4" type="ORF">DFP72DRAFT_1079098</name>
</gene>
<keyword evidence="5" id="KW-1185">Reference proteome</keyword>
<feature type="compositionally biased region" description="Basic and acidic residues" evidence="3">
    <location>
        <begin position="569"/>
        <end position="593"/>
    </location>
</feature>
<proteinExistence type="predicted"/>
<evidence type="ECO:0000313" key="4">
    <source>
        <dbReference type="EMBL" id="KAF6744047.1"/>
    </source>
</evidence>
<sequence>MRDPSATTTRPLLIVPQPISRRPTHISSRTRKTRNDEQAGQYLAASSERVTLISMQNPQAARRQTYRPETAITNGKPQSHFRHPLYGAHTLPPKMHDDKQTVTVCAQPHGTRLPTPSDSKHTQDTIANHLKPPVFAQPSHIHSKTLQTNPTRRRNSEDARKQHALEADNDRHPSRTKDRDVLTSIPTQNTHALPRRCTTTSKTVKSSSCTQPAFATTNKSAVEDAGERLSDIRHGALSTADAQRLSETRHPTTTGPHPDTIRSSLAPGIVFWRILEHPSNGSDGRGHPNQRRFNMNSGKMKSSCGRGIACRNPHRGPSSSHSVSSSGAAQTPSLLHRDTVQPRRRPTRPTRMSRRFATNGGGSGDAIDGRHGVGACGSFGNQFSGDMGRQGTHRTAMAVFWTPRRPNRRWFNNAVPTTTDDHRRRRPSPTTTAVCTITCPNPDARLDDALLDEASLWGSGYTKVLCDGGCEAPNRFPGRGAASKPPSKNWLVRARFRRGGAGTGRQSEEPLQHENNNPQSNQQPHLSRAPEAGAVRTILRYIISSERQCCEAGLHAQLEAQQRQAEKERVLQQQREKEREKELKEKAKEKDQQQQHPPPADANDEEARARLRALEKRVGSVEGGVKEALDIGKKLATAPPPAPPSVPAAPAASQGATWWNKIIQLRITTPDGQDVTGLITHLVDSAVSLTLTTKDTLAKPDFALHSAGARARCWAPSDVLISVWQRGLRDMTNGSIRPYPTSVVVVQLVWLESPTNPTLKLMDIARVVNLKIVRAHPAQPLLLSDNTFLSPYYSSPGTSFVNNSGTRLARVL</sequence>
<dbReference type="GO" id="GO:0030170">
    <property type="term" value="F:pyridoxal phosphate binding"/>
    <property type="evidence" value="ECO:0007669"/>
    <property type="project" value="InterPro"/>
</dbReference>
<dbReference type="Pfam" id="PF01053">
    <property type="entry name" value="Cys_Met_Meta_PP"/>
    <property type="match status" value="1"/>
</dbReference>
<keyword evidence="2" id="KW-0663">Pyridoxal phosphate</keyword>
<feature type="compositionally biased region" description="Polar residues" evidence="3">
    <location>
        <begin position="513"/>
        <end position="525"/>
    </location>
</feature>
<accession>A0A8H6LX96</accession>
<evidence type="ECO:0000256" key="1">
    <source>
        <dbReference type="ARBA" id="ARBA00001933"/>
    </source>
</evidence>
<evidence type="ECO:0000256" key="3">
    <source>
        <dbReference type="SAM" id="MobiDB-lite"/>
    </source>
</evidence>
<dbReference type="Proteomes" id="UP000521943">
    <property type="component" value="Unassembled WGS sequence"/>
</dbReference>
<reference evidence="4 5" key="1">
    <citation type="submission" date="2020-07" db="EMBL/GenBank/DDBJ databases">
        <title>Comparative genomics of pyrophilous fungi reveals a link between fire events and developmental genes.</title>
        <authorList>
            <consortium name="DOE Joint Genome Institute"/>
            <person name="Steindorff A.S."/>
            <person name="Carver A."/>
            <person name="Calhoun S."/>
            <person name="Stillman K."/>
            <person name="Liu H."/>
            <person name="Lipzen A."/>
            <person name="Pangilinan J."/>
            <person name="Labutti K."/>
            <person name="Bruns T.D."/>
            <person name="Grigoriev I.V."/>
        </authorList>
    </citation>
    <scope>NUCLEOTIDE SEQUENCE [LARGE SCALE GENOMIC DNA]</scope>
    <source>
        <strain evidence="4 5">CBS 144469</strain>
    </source>
</reference>
<evidence type="ECO:0000256" key="2">
    <source>
        <dbReference type="ARBA" id="ARBA00022898"/>
    </source>
</evidence>
<comment type="caution">
    <text evidence="4">The sequence shown here is derived from an EMBL/GenBank/DDBJ whole genome shotgun (WGS) entry which is preliminary data.</text>
</comment>
<evidence type="ECO:0000313" key="5">
    <source>
        <dbReference type="Proteomes" id="UP000521943"/>
    </source>
</evidence>
<feature type="compositionally biased region" description="Polar residues" evidence="3">
    <location>
        <begin position="291"/>
        <end position="300"/>
    </location>
</feature>
<dbReference type="InterPro" id="IPR000277">
    <property type="entry name" value="Cys/Met-Metab_PyrdxlP-dep_enz"/>
</dbReference>
<feature type="region of interest" description="Disordered" evidence="3">
    <location>
        <begin position="500"/>
        <end position="531"/>
    </location>
</feature>
<feature type="compositionally biased region" description="Basic and acidic residues" evidence="3">
    <location>
        <begin position="154"/>
        <end position="181"/>
    </location>
</feature>
<dbReference type="EMBL" id="JACGCI010000128">
    <property type="protein sequence ID" value="KAF6744047.1"/>
    <property type="molecule type" value="Genomic_DNA"/>
</dbReference>
<feature type="region of interest" description="Disordered" evidence="3">
    <location>
        <begin position="237"/>
        <end position="263"/>
    </location>
</feature>
<comment type="cofactor">
    <cofactor evidence="1">
        <name>pyridoxal 5'-phosphate</name>
        <dbReference type="ChEBI" id="CHEBI:597326"/>
    </cofactor>
</comment>
<feature type="region of interest" description="Disordered" evidence="3">
    <location>
        <begin position="411"/>
        <end position="434"/>
    </location>
</feature>
<feature type="region of interest" description="Disordered" evidence="3">
    <location>
        <begin position="276"/>
        <end position="368"/>
    </location>
</feature>
<feature type="compositionally biased region" description="Basic residues" evidence="3">
    <location>
        <begin position="342"/>
        <end position="354"/>
    </location>
</feature>
<dbReference type="SUPFAM" id="SSF53383">
    <property type="entry name" value="PLP-dependent transferases"/>
    <property type="match status" value="1"/>
</dbReference>
<feature type="compositionally biased region" description="Low complexity" evidence="3">
    <location>
        <begin position="197"/>
        <end position="210"/>
    </location>
</feature>
<protein>
    <submittedName>
        <fullName evidence="4">Uncharacterized protein</fullName>
    </submittedName>
</protein>
<feature type="region of interest" description="Disordered" evidence="3">
    <location>
        <begin position="569"/>
        <end position="607"/>
    </location>
</feature>
<dbReference type="InterPro" id="IPR015421">
    <property type="entry name" value="PyrdxlP-dep_Trfase_major"/>
</dbReference>
<dbReference type="Gene3D" id="3.40.640.10">
    <property type="entry name" value="Type I PLP-dependent aspartate aminotransferase-like (Major domain)"/>
    <property type="match status" value="1"/>
</dbReference>
<name>A0A8H6LX96_9AGAR</name>
<feature type="region of interest" description="Disordered" evidence="3">
    <location>
        <begin position="132"/>
        <end position="212"/>
    </location>
</feature>
<dbReference type="GO" id="GO:0019346">
    <property type="term" value="P:transsulfuration"/>
    <property type="evidence" value="ECO:0007669"/>
    <property type="project" value="InterPro"/>
</dbReference>
<dbReference type="AlphaFoldDB" id="A0A8H6LX96"/>